<proteinExistence type="predicted"/>
<name>A0AAN8IFP5_TRICO</name>
<accession>A0AAN8IFP5</accession>
<keyword evidence="2" id="KW-1185">Reference proteome</keyword>
<sequence>MRHRNDCRLTSILASFLEDDDLSIREEASAILSRHTLKSDIVLNPSVCFRLIFGKTPQSRREFKEQKQNYSHYSSAVDESAEVLFDASSVNPYAETRVFGDFSEVKSMVAGLKEIQ</sequence>
<evidence type="ECO:0000313" key="2">
    <source>
        <dbReference type="Proteomes" id="UP001331761"/>
    </source>
</evidence>
<dbReference type="Proteomes" id="UP001331761">
    <property type="component" value="Unassembled WGS sequence"/>
</dbReference>
<organism evidence="1 2">
    <name type="scientific">Trichostrongylus colubriformis</name>
    <name type="common">Black scour worm</name>
    <dbReference type="NCBI Taxonomy" id="6319"/>
    <lineage>
        <taxon>Eukaryota</taxon>
        <taxon>Metazoa</taxon>
        <taxon>Ecdysozoa</taxon>
        <taxon>Nematoda</taxon>
        <taxon>Chromadorea</taxon>
        <taxon>Rhabditida</taxon>
        <taxon>Rhabditina</taxon>
        <taxon>Rhabditomorpha</taxon>
        <taxon>Strongyloidea</taxon>
        <taxon>Trichostrongylidae</taxon>
        <taxon>Trichostrongylus</taxon>
    </lineage>
</organism>
<reference evidence="1 2" key="1">
    <citation type="submission" date="2019-10" db="EMBL/GenBank/DDBJ databases">
        <title>Assembly and Annotation for the nematode Trichostrongylus colubriformis.</title>
        <authorList>
            <person name="Martin J."/>
        </authorList>
    </citation>
    <scope>NUCLEOTIDE SEQUENCE [LARGE SCALE GENOMIC DNA]</scope>
    <source>
        <strain evidence="1">G859</strain>
        <tissue evidence="1">Whole worm</tissue>
    </source>
</reference>
<dbReference type="AlphaFoldDB" id="A0AAN8IFP5"/>
<protein>
    <submittedName>
        <fullName evidence="1">Uncharacterized protein</fullName>
    </submittedName>
</protein>
<evidence type="ECO:0000313" key="1">
    <source>
        <dbReference type="EMBL" id="KAK5971716.1"/>
    </source>
</evidence>
<gene>
    <name evidence="1" type="ORF">GCK32_004478</name>
</gene>
<comment type="caution">
    <text evidence="1">The sequence shown here is derived from an EMBL/GenBank/DDBJ whole genome shotgun (WGS) entry which is preliminary data.</text>
</comment>
<dbReference type="EMBL" id="WIXE01017466">
    <property type="protein sequence ID" value="KAK5971716.1"/>
    <property type="molecule type" value="Genomic_DNA"/>
</dbReference>